<organism evidence="1 2">
    <name type="scientific">Peptoniphilus ovalis</name>
    <dbReference type="NCBI Taxonomy" id="2841503"/>
    <lineage>
        <taxon>Bacteria</taxon>
        <taxon>Bacillati</taxon>
        <taxon>Bacillota</taxon>
        <taxon>Tissierellia</taxon>
        <taxon>Tissierellales</taxon>
        <taxon>Peptoniphilaceae</taxon>
        <taxon>Peptoniphilus</taxon>
    </lineage>
</organism>
<keyword evidence="2" id="KW-1185">Reference proteome</keyword>
<dbReference type="PANTHER" id="PTHR48100:SF1">
    <property type="entry name" value="HISTIDINE PHOSPHATASE FAMILY PROTEIN-RELATED"/>
    <property type="match status" value="1"/>
</dbReference>
<dbReference type="PANTHER" id="PTHR48100">
    <property type="entry name" value="BROAD-SPECIFICITY PHOSPHATASE YOR283W-RELATED"/>
    <property type="match status" value="1"/>
</dbReference>
<dbReference type="InterPro" id="IPR050275">
    <property type="entry name" value="PGM_Phosphatase"/>
</dbReference>
<dbReference type="Proteomes" id="UP000783742">
    <property type="component" value="Unassembled WGS sequence"/>
</dbReference>
<name>A0ABS6FHN4_9FIRM</name>
<dbReference type="RefSeq" id="WP_216549529.1">
    <property type="nucleotide sequence ID" value="NZ_JAHLQO010000005.1"/>
</dbReference>
<reference evidence="1 2" key="1">
    <citation type="submission" date="2021-06" db="EMBL/GenBank/DDBJ databases">
        <authorList>
            <person name="Sun Q."/>
            <person name="Li D."/>
        </authorList>
    </citation>
    <scope>NUCLEOTIDE SEQUENCE [LARGE SCALE GENOMIC DNA]</scope>
    <source>
        <strain evidence="1 2">MSJ-1</strain>
    </source>
</reference>
<accession>A0ABS6FHN4</accession>
<gene>
    <name evidence="1" type="ORF">KQI68_07555</name>
</gene>
<protein>
    <submittedName>
        <fullName evidence="1">Histidine phosphatase family protein</fullName>
    </submittedName>
</protein>
<comment type="caution">
    <text evidence="1">The sequence shown here is derived from an EMBL/GenBank/DDBJ whole genome shotgun (WGS) entry which is preliminary data.</text>
</comment>
<evidence type="ECO:0000313" key="1">
    <source>
        <dbReference type="EMBL" id="MBU5669687.1"/>
    </source>
</evidence>
<dbReference type="Pfam" id="PF00300">
    <property type="entry name" value="His_Phos_1"/>
    <property type="match status" value="1"/>
</dbReference>
<sequence length="131" mass="15368">MKIIFIRHGEAEIFADDDFERKLTIAGKQKLEATFEEFAEDLEDKESYVIYSSPLRRAKETAEILSRHLEKDYEVKNFLAGGRIEDIIKTLEREKNYIFVSHEPFISNWIYQLTGEVKIVSRGSIHKVEVK</sequence>
<dbReference type="InterPro" id="IPR013078">
    <property type="entry name" value="His_Pase_superF_clade-1"/>
</dbReference>
<proteinExistence type="predicted"/>
<dbReference type="SMART" id="SM00855">
    <property type="entry name" value="PGAM"/>
    <property type="match status" value="1"/>
</dbReference>
<dbReference type="EMBL" id="JAHLQO010000005">
    <property type="protein sequence ID" value="MBU5669687.1"/>
    <property type="molecule type" value="Genomic_DNA"/>
</dbReference>
<dbReference type="CDD" id="cd07067">
    <property type="entry name" value="HP_PGM_like"/>
    <property type="match status" value="1"/>
</dbReference>
<evidence type="ECO:0000313" key="2">
    <source>
        <dbReference type="Proteomes" id="UP000783742"/>
    </source>
</evidence>